<proteinExistence type="predicted"/>
<reference evidence="2 3" key="1">
    <citation type="submission" date="2017-11" db="EMBL/GenBank/DDBJ databases">
        <title>Complete genome of a free-living desiccation-tolerant cyanobacterium and its photosynthetic adaptation to extreme terrestrial habitat.</title>
        <authorList>
            <person name="Shang J."/>
        </authorList>
    </citation>
    <scope>NUCLEOTIDE SEQUENCE [LARGE SCALE GENOMIC DNA]</scope>
    <source>
        <strain evidence="2 3">CCNUN1</strain>
        <plasmid evidence="3">pnfsy04</plasmid>
    </source>
</reference>
<accession>A0A2K8T6I0</accession>
<keyword evidence="3" id="KW-1185">Reference proteome</keyword>
<gene>
    <name evidence="2" type="ORF">COO91_09477</name>
</gene>
<dbReference type="Proteomes" id="UP000232003">
    <property type="component" value="Plasmid pNFSY04"/>
</dbReference>
<dbReference type="NCBIfam" id="NF033519">
    <property type="entry name" value="transpos_ISAzo13"/>
    <property type="match status" value="1"/>
</dbReference>
<dbReference type="Pfam" id="PF07592">
    <property type="entry name" value="DDE_Tnp_ISAZ013"/>
    <property type="match status" value="1"/>
</dbReference>
<geneLocation type="plasmid" evidence="3">
    <name>pnfsy04</name>
</geneLocation>
<protein>
    <submittedName>
        <fullName evidence="2">Transposase</fullName>
    </submittedName>
</protein>
<dbReference type="EMBL" id="CP024789">
    <property type="protein sequence ID" value="AUB43304.1"/>
    <property type="molecule type" value="Genomic_DNA"/>
</dbReference>
<name>A0A2K8T6I0_9NOSO</name>
<feature type="region of interest" description="Disordered" evidence="1">
    <location>
        <begin position="1"/>
        <end position="22"/>
    </location>
</feature>
<evidence type="ECO:0000313" key="3">
    <source>
        <dbReference type="Proteomes" id="UP000232003"/>
    </source>
</evidence>
<organism evidence="2 3">
    <name type="scientific">Nostoc flagelliforme CCNUN1</name>
    <dbReference type="NCBI Taxonomy" id="2038116"/>
    <lineage>
        <taxon>Bacteria</taxon>
        <taxon>Bacillati</taxon>
        <taxon>Cyanobacteriota</taxon>
        <taxon>Cyanophyceae</taxon>
        <taxon>Nostocales</taxon>
        <taxon>Nostocaceae</taxon>
        <taxon>Nostoc</taxon>
    </lineage>
</organism>
<dbReference type="AlphaFoldDB" id="A0A2K8T6I0"/>
<evidence type="ECO:0000256" key="1">
    <source>
        <dbReference type="SAM" id="MobiDB-lite"/>
    </source>
</evidence>
<keyword evidence="2" id="KW-0614">Plasmid</keyword>
<sequence>MEELDDKAAMSMSGIRRQGGGRKSALSSIEGLETVFLQVLAQHTAGSPMDETLKWTNLTRIEIAGLLHDQGIEVSVTVVDQLLERHNYRRRKAQKRLSTGAHPQRNEQFENIEELIETYQAAGNPVISMDTKKKELIGGLYRAGKLYTQAEIEVFDHDWPTLAEGVMIPHGLYDLSLNEGYIQIGTSHDTGEFACDSLRYWWQHYGSKRYQTSNSILLLCDGGGSNNSRHYLFKQDLQALVNQLGIEIRIAHYPPYTSKYNPIEHRLFPHVTRSCQGVIFESVEIVEELIAKTKTKTGLQVFTTILDGVYKTGRKVTEEFKQMMEIVFDDYLPQWNYTAVPQIQ</sequence>
<evidence type="ECO:0000313" key="2">
    <source>
        <dbReference type="EMBL" id="AUB43304.1"/>
    </source>
</evidence>
<dbReference type="InterPro" id="IPR011518">
    <property type="entry name" value="Transposase_36"/>
</dbReference>
<dbReference type="KEGG" id="nfl:COO91_09477"/>